<reference evidence="1 2" key="1">
    <citation type="submission" date="2020-08" db="EMBL/GenBank/DDBJ databases">
        <title>Bridging the membrane lipid divide: bacteria of the FCB group superphylum have the potential to synthesize archaeal ether lipids.</title>
        <authorList>
            <person name="Villanueva L."/>
            <person name="Von Meijenfeldt F.A.B."/>
            <person name="Westbye A.B."/>
            <person name="Yadav S."/>
            <person name="Hopmans E.C."/>
            <person name="Dutilh B.E."/>
            <person name="Sinninghe Damste J.S."/>
        </authorList>
    </citation>
    <scope>NUCLEOTIDE SEQUENCE [LARGE SCALE GENOMIC DNA]</scope>
    <source>
        <strain evidence="1">NIOZ-UU30</strain>
    </source>
</reference>
<accession>A0A8J6NUH0</accession>
<name>A0A8J6NUH0_9BACT</name>
<sequence>MYPDDSIQGILSPTPWWEEDNNLDYRRGRLVKFFAPHVDQNPFTLIPIGREEATEHKTALVKITPLDIRSLIRYPELPVAALPQYSKEVRVVYRARKRPGLIVSSGGLRVQKQLTSGKAKWQTSRTVMVAPYYGADEGELRSGFKPEFVKRIRRCEYPQYMWDLLPINSSTEISIMRLDHLQPVGRSQDSIELLDYCLSNDALLLFDEWLEWLIKGSLENETLFGKLREDLLNLE</sequence>
<organism evidence="1 2">
    <name type="scientific">Candidatus Desulfatibia profunda</name>
    <dbReference type="NCBI Taxonomy" id="2841695"/>
    <lineage>
        <taxon>Bacteria</taxon>
        <taxon>Pseudomonadati</taxon>
        <taxon>Thermodesulfobacteriota</taxon>
        <taxon>Desulfobacteria</taxon>
        <taxon>Desulfobacterales</taxon>
        <taxon>Desulfobacterales incertae sedis</taxon>
        <taxon>Candidatus Desulfatibia</taxon>
    </lineage>
</organism>
<protein>
    <submittedName>
        <fullName evidence="1">Uncharacterized protein</fullName>
    </submittedName>
</protein>
<dbReference type="Proteomes" id="UP000603434">
    <property type="component" value="Unassembled WGS sequence"/>
</dbReference>
<evidence type="ECO:0000313" key="1">
    <source>
        <dbReference type="EMBL" id="MBC8362562.1"/>
    </source>
</evidence>
<comment type="caution">
    <text evidence="1">The sequence shown here is derived from an EMBL/GenBank/DDBJ whole genome shotgun (WGS) entry which is preliminary data.</text>
</comment>
<evidence type="ECO:0000313" key="2">
    <source>
        <dbReference type="Proteomes" id="UP000603434"/>
    </source>
</evidence>
<gene>
    <name evidence="1" type="ORF">H8E23_14345</name>
</gene>
<dbReference type="AlphaFoldDB" id="A0A8J6NUH0"/>
<dbReference type="EMBL" id="JACNJH010000203">
    <property type="protein sequence ID" value="MBC8362562.1"/>
    <property type="molecule type" value="Genomic_DNA"/>
</dbReference>
<proteinExistence type="predicted"/>